<evidence type="ECO:0000313" key="3">
    <source>
        <dbReference type="EMBL" id="SDB90655.1"/>
    </source>
</evidence>
<dbReference type="AlphaFoldDB" id="A0A1G6H9N4"/>
<dbReference type="PANTHER" id="PTHR44757">
    <property type="entry name" value="DIGUANYLATE CYCLASE DGCP"/>
    <property type="match status" value="1"/>
</dbReference>
<keyword evidence="1" id="KW-0175">Coiled coil</keyword>
<dbReference type="NCBIfam" id="TIGR00254">
    <property type="entry name" value="GGDEF"/>
    <property type="match status" value="1"/>
</dbReference>
<protein>
    <submittedName>
        <fullName evidence="3">Diguanylate cyclase (GGDEF) domain-containing protein</fullName>
    </submittedName>
</protein>
<dbReference type="SMART" id="SM00267">
    <property type="entry name" value="GGDEF"/>
    <property type="match status" value="1"/>
</dbReference>
<dbReference type="InterPro" id="IPR052155">
    <property type="entry name" value="Biofilm_reg_signaling"/>
</dbReference>
<dbReference type="STRING" id="1612202.SAMN05421734_102371"/>
<dbReference type="Gene3D" id="3.30.70.270">
    <property type="match status" value="1"/>
</dbReference>
<feature type="domain" description="GGDEF" evidence="2">
    <location>
        <begin position="196"/>
        <end position="332"/>
    </location>
</feature>
<evidence type="ECO:0000259" key="2">
    <source>
        <dbReference type="PROSITE" id="PS50887"/>
    </source>
</evidence>
<dbReference type="PANTHER" id="PTHR44757:SF2">
    <property type="entry name" value="BIOFILM ARCHITECTURE MAINTENANCE PROTEIN MBAA"/>
    <property type="match status" value="1"/>
</dbReference>
<dbReference type="InterPro" id="IPR000160">
    <property type="entry name" value="GGDEF_dom"/>
</dbReference>
<dbReference type="InterPro" id="IPR043128">
    <property type="entry name" value="Rev_trsase/Diguanyl_cyclase"/>
</dbReference>
<name>A0A1G6H9N4_9BACI</name>
<evidence type="ECO:0000256" key="1">
    <source>
        <dbReference type="SAM" id="Coils"/>
    </source>
</evidence>
<dbReference type="SUPFAM" id="SSF55073">
    <property type="entry name" value="Nucleotide cyclase"/>
    <property type="match status" value="1"/>
</dbReference>
<accession>A0A1G6H9N4</accession>
<dbReference type="Proteomes" id="UP000242949">
    <property type="component" value="Unassembled WGS sequence"/>
</dbReference>
<sequence length="345" mass="39974">MNEQLLSFLIEADHQLSFIKTYWQSPVYLLSPIQTKASHFFHHESYLAVENALNEAIKHPNEVIEAHSIRLIAPDTWISLYVLVRGEQVLLYGTESKNETVAVAVMLQPFFNLILGESEQLNTNTEHIMRAQFEQIQRLNNDLTNTQRQLAKANQHLTQVNNKLNNRLVTDELTGLIGRYQYESEMTRVINQDPHAKGIFVFIDLDGFKQINDQYGHQMGDQYLIEFSKRLKTLDRSDTIVMRISGDEFGVYRHGYSSVTNAEMESVWSYLDQHLFNEPIKIGSHEFQIHFSAGLAVYNQDANHVYQLIDFADFAMYQAKRKGKHTFECFDAILYQKSSRNRGSL</sequence>
<dbReference type="CDD" id="cd01949">
    <property type="entry name" value="GGDEF"/>
    <property type="match status" value="1"/>
</dbReference>
<proteinExistence type="predicted"/>
<dbReference type="Pfam" id="PF00990">
    <property type="entry name" value="GGDEF"/>
    <property type="match status" value="1"/>
</dbReference>
<keyword evidence="4" id="KW-1185">Reference proteome</keyword>
<dbReference type="PROSITE" id="PS50887">
    <property type="entry name" value="GGDEF"/>
    <property type="match status" value="1"/>
</dbReference>
<evidence type="ECO:0000313" key="4">
    <source>
        <dbReference type="Proteomes" id="UP000242949"/>
    </source>
</evidence>
<dbReference type="RefSeq" id="WP_176759207.1">
    <property type="nucleotide sequence ID" value="NZ_FMYI01000002.1"/>
</dbReference>
<organism evidence="3 4">
    <name type="scientific">Pelagirhabdus alkalitolerans</name>
    <dbReference type="NCBI Taxonomy" id="1612202"/>
    <lineage>
        <taxon>Bacteria</taxon>
        <taxon>Bacillati</taxon>
        <taxon>Bacillota</taxon>
        <taxon>Bacilli</taxon>
        <taxon>Bacillales</taxon>
        <taxon>Bacillaceae</taxon>
        <taxon>Pelagirhabdus</taxon>
    </lineage>
</organism>
<feature type="coiled-coil region" evidence="1">
    <location>
        <begin position="129"/>
        <end position="163"/>
    </location>
</feature>
<dbReference type="EMBL" id="FMYI01000002">
    <property type="protein sequence ID" value="SDB90655.1"/>
    <property type="molecule type" value="Genomic_DNA"/>
</dbReference>
<dbReference type="SUPFAM" id="SSF58038">
    <property type="entry name" value="SNARE fusion complex"/>
    <property type="match status" value="1"/>
</dbReference>
<dbReference type="InterPro" id="IPR029787">
    <property type="entry name" value="Nucleotide_cyclase"/>
</dbReference>
<reference evidence="4" key="1">
    <citation type="submission" date="2016-09" db="EMBL/GenBank/DDBJ databases">
        <authorList>
            <person name="Varghese N."/>
            <person name="Submissions S."/>
        </authorList>
    </citation>
    <scope>NUCLEOTIDE SEQUENCE [LARGE SCALE GENOMIC DNA]</scope>
    <source>
        <strain evidence="4">S5</strain>
    </source>
</reference>
<gene>
    <name evidence="3" type="ORF">SAMN05421734_102371</name>
</gene>